<gene>
    <name evidence="1" type="ORF">SS37_08270</name>
</gene>
<dbReference type="AlphaFoldDB" id="A0A0F1B2N5"/>
<name>A0A0F1B2N5_9ENTR</name>
<dbReference type="OrthoDB" id="6522656at2"/>
<organism evidence="1 2">
    <name type="scientific">Enterobacter sichuanensis</name>
    <dbReference type="NCBI Taxonomy" id="2071710"/>
    <lineage>
        <taxon>Bacteria</taxon>
        <taxon>Pseudomonadati</taxon>
        <taxon>Pseudomonadota</taxon>
        <taxon>Gammaproteobacteria</taxon>
        <taxon>Enterobacterales</taxon>
        <taxon>Enterobacteriaceae</taxon>
        <taxon>Enterobacter</taxon>
        <taxon>Enterobacter cloacae complex</taxon>
    </lineage>
</organism>
<evidence type="ECO:0000313" key="1">
    <source>
        <dbReference type="EMBL" id="KJN28223.1"/>
    </source>
</evidence>
<sequence length="106" mass="11508">MGFPSPAADYQEQRLTIDLLCGIDGNCRVIETSCGWAVINVAIRPEQGDTLLVRIDNRIEFAKLYGTALVTEDGEAIEGEALDDVIVHGVLTHTLNIIGDDKLPTI</sequence>
<dbReference type="Proteomes" id="UP000033352">
    <property type="component" value="Unassembled WGS sequence"/>
</dbReference>
<accession>A0A0F1B2N5</accession>
<comment type="caution">
    <text evidence="1">The sequence shown here is derived from an EMBL/GenBank/DDBJ whole genome shotgun (WGS) entry which is preliminary data.</text>
</comment>
<evidence type="ECO:0000313" key="2">
    <source>
        <dbReference type="Proteomes" id="UP000033352"/>
    </source>
</evidence>
<protein>
    <submittedName>
        <fullName evidence="1">Uncharacterized protein</fullName>
    </submittedName>
</protein>
<proteinExistence type="predicted"/>
<dbReference type="EMBL" id="JZYX01000014">
    <property type="protein sequence ID" value="KJN28223.1"/>
    <property type="molecule type" value="Genomic_DNA"/>
</dbReference>
<dbReference type="PATRIC" id="fig|1619248.3.peg.692"/>
<reference evidence="1 2" key="1">
    <citation type="submission" date="2015-03" db="EMBL/GenBank/DDBJ databases">
        <authorList>
            <person name="McCorrison J."/>
            <person name="Sanka R."/>
            <person name="Adams M."/>
            <person name="Brinkac L."/>
            <person name="Nierman W."/>
            <person name="Sutton G."/>
            <person name="Nelson K."/>
            <person name="Kiedrowski L."/>
            <person name="Guerrero D."/>
            <person name="Bonomo R."/>
        </authorList>
    </citation>
    <scope>NUCLEOTIDE SEQUENCE [LARGE SCALE GENOMIC DNA]</scope>
    <source>
        <strain evidence="1 2">35699</strain>
    </source>
</reference>
<dbReference type="RefSeq" id="WP_045285247.1">
    <property type="nucleotide sequence ID" value="NZ_JZYX01000014.1"/>
</dbReference>